<evidence type="ECO:0000313" key="3">
    <source>
        <dbReference type="Proteomes" id="UP001057738"/>
    </source>
</evidence>
<reference evidence="2" key="1">
    <citation type="submission" date="2022-08" db="EMBL/GenBank/DDBJ databases">
        <authorList>
            <person name="Tian L."/>
        </authorList>
    </citation>
    <scope>NUCLEOTIDE SEQUENCE</scope>
    <source>
        <strain evidence="2">CM253</strain>
    </source>
</reference>
<organism evidence="2 3">
    <name type="scientific">Streptomyces yangpuensis</name>
    <dbReference type="NCBI Taxonomy" id="1648182"/>
    <lineage>
        <taxon>Bacteria</taxon>
        <taxon>Bacillati</taxon>
        <taxon>Actinomycetota</taxon>
        <taxon>Actinomycetes</taxon>
        <taxon>Kitasatosporales</taxon>
        <taxon>Streptomycetaceae</taxon>
        <taxon>Streptomyces</taxon>
    </lineage>
</organism>
<accession>A0ABY5PQ45</accession>
<dbReference type="RefSeq" id="WP_257854545.1">
    <property type="nucleotide sequence ID" value="NZ_CP102514.1"/>
</dbReference>
<name>A0ABY5PQ45_9ACTN</name>
<evidence type="ECO:0000313" key="2">
    <source>
        <dbReference type="EMBL" id="UUY46022.1"/>
    </source>
</evidence>
<dbReference type="GeneID" id="95572137"/>
<feature type="compositionally biased region" description="Basic and acidic residues" evidence="1">
    <location>
        <begin position="36"/>
        <end position="50"/>
    </location>
</feature>
<gene>
    <name evidence="2" type="ORF">NRK68_01625</name>
</gene>
<sequence>MNAVDTVALALLVTIVVSVVAIDVFRARVRLPGPGAEREAGEPSAGRRPEVTGARPRPRRFTAIPTGGEGQLWGSV</sequence>
<keyword evidence="3" id="KW-1185">Reference proteome</keyword>
<evidence type="ECO:0000256" key="1">
    <source>
        <dbReference type="SAM" id="MobiDB-lite"/>
    </source>
</evidence>
<dbReference type="EMBL" id="CP102514">
    <property type="protein sequence ID" value="UUY46022.1"/>
    <property type="molecule type" value="Genomic_DNA"/>
</dbReference>
<protein>
    <submittedName>
        <fullName evidence="2">Uncharacterized protein</fullName>
    </submittedName>
</protein>
<feature type="region of interest" description="Disordered" evidence="1">
    <location>
        <begin position="33"/>
        <end position="76"/>
    </location>
</feature>
<feature type="compositionally biased region" description="Gly residues" evidence="1">
    <location>
        <begin position="67"/>
        <end position="76"/>
    </location>
</feature>
<proteinExistence type="predicted"/>
<dbReference type="Proteomes" id="UP001057738">
    <property type="component" value="Chromosome"/>
</dbReference>